<reference evidence="10" key="2">
    <citation type="submission" date="2025-08" db="UniProtKB">
        <authorList>
            <consortium name="Ensembl"/>
        </authorList>
    </citation>
    <scope>IDENTIFICATION</scope>
    <source>
        <strain evidence="10">Hd-rR</strain>
    </source>
</reference>
<evidence type="ECO:0000313" key="10">
    <source>
        <dbReference type="Ensembl" id="ENSORLP00000022323.2"/>
    </source>
</evidence>
<dbReference type="PROSITE" id="PS50262">
    <property type="entry name" value="G_PROTEIN_RECEP_F1_2"/>
    <property type="match status" value="1"/>
</dbReference>
<dbReference type="SUPFAM" id="SSF81321">
    <property type="entry name" value="Family A G protein-coupled receptor-like"/>
    <property type="match status" value="1"/>
</dbReference>
<name>H2MU64_ORYLA</name>
<dbReference type="InterPro" id="IPR000276">
    <property type="entry name" value="GPCR_Rhodpsn"/>
</dbReference>
<evidence type="ECO:0000256" key="8">
    <source>
        <dbReference type="RuleBase" id="RU000688"/>
    </source>
</evidence>
<dbReference type="STRING" id="8090.ENSORLP00000022323"/>
<accession>H2MU64</accession>
<dbReference type="GO" id="GO:0060326">
    <property type="term" value="P:cell chemotaxis"/>
    <property type="evidence" value="ECO:0000318"/>
    <property type="project" value="GO_Central"/>
</dbReference>
<keyword evidence="6 8" id="KW-0675">Receptor</keyword>
<dbReference type="InParanoid" id="H2MU64"/>
<dbReference type="PROSITE" id="PS00237">
    <property type="entry name" value="G_PROTEIN_RECEP_F1_1"/>
    <property type="match status" value="1"/>
</dbReference>
<dbReference type="PANTHER" id="PTHR10489">
    <property type="entry name" value="CELL ADHESION MOLECULE"/>
    <property type="match status" value="1"/>
</dbReference>
<evidence type="ECO:0000256" key="6">
    <source>
        <dbReference type="ARBA" id="ARBA00023170"/>
    </source>
</evidence>
<dbReference type="GO" id="GO:0009897">
    <property type="term" value="C:external side of plasma membrane"/>
    <property type="evidence" value="ECO:0000318"/>
    <property type="project" value="GO_Central"/>
</dbReference>
<organism evidence="10 11">
    <name type="scientific">Oryzias latipes</name>
    <name type="common">Japanese rice fish</name>
    <name type="synonym">Japanese killifish</name>
    <dbReference type="NCBI Taxonomy" id="8090"/>
    <lineage>
        <taxon>Eukaryota</taxon>
        <taxon>Metazoa</taxon>
        <taxon>Chordata</taxon>
        <taxon>Craniata</taxon>
        <taxon>Vertebrata</taxon>
        <taxon>Euteleostomi</taxon>
        <taxon>Actinopterygii</taxon>
        <taxon>Neopterygii</taxon>
        <taxon>Teleostei</taxon>
        <taxon>Neoteleostei</taxon>
        <taxon>Acanthomorphata</taxon>
        <taxon>Ovalentaria</taxon>
        <taxon>Atherinomorphae</taxon>
        <taxon>Beloniformes</taxon>
        <taxon>Adrianichthyidae</taxon>
        <taxon>Oryziinae</taxon>
        <taxon>Oryzias</taxon>
    </lineage>
</organism>
<dbReference type="Ensembl" id="ENSORLT00000022324.2">
    <property type="protein sequence ID" value="ENSORLP00000022323.2"/>
    <property type="gene ID" value="ENSORLG00000017840.2"/>
</dbReference>
<dbReference type="Gene3D" id="1.20.1070.10">
    <property type="entry name" value="Rhodopsin 7-helix transmembrane proteins"/>
    <property type="match status" value="1"/>
</dbReference>
<evidence type="ECO:0000256" key="3">
    <source>
        <dbReference type="ARBA" id="ARBA00022989"/>
    </source>
</evidence>
<evidence type="ECO:0000259" key="9">
    <source>
        <dbReference type="PROSITE" id="PS50262"/>
    </source>
</evidence>
<dbReference type="InterPro" id="IPR050119">
    <property type="entry name" value="CCR1-9-like"/>
</dbReference>
<keyword evidence="4 8" id="KW-0297">G-protein coupled receptor</keyword>
<keyword evidence="3" id="KW-1133">Transmembrane helix</keyword>
<keyword evidence="2 8" id="KW-0812">Transmembrane</keyword>
<dbReference type="AlphaFoldDB" id="H2MU64"/>
<dbReference type="GO" id="GO:0019957">
    <property type="term" value="F:C-C chemokine binding"/>
    <property type="evidence" value="ECO:0000318"/>
    <property type="project" value="GO_Central"/>
</dbReference>
<dbReference type="FunCoup" id="H2MU64">
    <property type="interactions" value="207"/>
</dbReference>
<dbReference type="PANTHER" id="PTHR10489:SF943">
    <property type="entry name" value="C-C CHEMOKINE RECEPTOR TYPE 6"/>
    <property type="match status" value="1"/>
</dbReference>
<dbReference type="PRINTS" id="PR00237">
    <property type="entry name" value="GPCRRHODOPSN"/>
</dbReference>
<evidence type="ECO:0000256" key="2">
    <source>
        <dbReference type="ARBA" id="ARBA00022692"/>
    </source>
</evidence>
<protein>
    <submittedName>
        <fullName evidence="10">Chemokine (C-C motif) receptor 6b</fullName>
    </submittedName>
</protein>
<dbReference type="GO" id="GO:0019722">
    <property type="term" value="P:calcium-mediated signaling"/>
    <property type="evidence" value="ECO:0000318"/>
    <property type="project" value="GO_Central"/>
</dbReference>
<keyword evidence="5" id="KW-0472">Membrane</keyword>
<dbReference type="HOGENOM" id="CLU_009579_8_3_1"/>
<keyword evidence="7 8" id="KW-0807">Transducer</keyword>
<evidence type="ECO:0000313" key="11">
    <source>
        <dbReference type="Proteomes" id="UP000001038"/>
    </source>
</evidence>
<dbReference type="Proteomes" id="UP000001038">
    <property type="component" value="Chromosome 22"/>
</dbReference>
<dbReference type="Pfam" id="PF00001">
    <property type="entry name" value="7tm_1"/>
    <property type="match status" value="1"/>
</dbReference>
<reference evidence="10" key="3">
    <citation type="submission" date="2025-09" db="UniProtKB">
        <authorList>
            <consortium name="Ensembl"/>
        </authorList>
    </citation>
    <scope>IDENTIFICATION</scope>
    <source>
        <strain evidence="10">Hd-rR</strain>
    </source>
</reference>
<dbReference type="GeneTree" id="ENSGT01030000234667"/>
<comment type="similarity">
    <text evidence="8">Belongs to the G-protein coupled receptor 1 family.</text>
</comment>
<evidence type="ECO:0000256" key="7">
    <source>
        <dbReference type="ARBA" id="ARBA00023224"/>
    </source>
</evidence>
<reference evidence="10 11" key="1">
    <citation type="journal article" date="2007" name="Nature">
        <title>The medaka draft genome and insights into vertebrate genome evolution.</title>
        <authorList>
            <person name="Kasahara M."/>
            <person name="Naruse K."/>
            <person name="Sasaki S."/>
            <person name="Nakatani Y."/>
            <person name="Qu W."/>
            <person name="Ahsan B."/>
            <person name="Yamada T."/>
            <person name="Nagayasu Y."/>
            <person name="Doi K."/>
            <person name="Kasai Y."/>
            <person name="Jindo T."/>
            <person name="Kobayashi D."/>
            <person name="Shimada A."/>
            <person name="Toyoda A."/>
            <person name="Kuroki Y."/>
            <person name="Fujiyama A."/>
            <person name="Sasaki T."/>
            <person name="Shimizu A."/>
            <person name="Asakawa S."/>
            <person name="Shimizu N."/>
            <person name="Hashimoto S."/>
            <person name="Yang J."/>
            <person name="Lee Y."/>
            <person name="Matsushima K."/>
            <person name="Sugano S."/>
            <person name="Sakaizumi M."/>
            <person name="Narita T."/>
            <person name="Ohishi K."/>
            <person name="Haga S."/>
            <person name="Ohta F."/>
            <person name="Nomoto H."/>
            <person name="Nogata K."/>
            <person name="Morishita T."/>
            <person name="Endo T."/>
            <person name="Shin-I T."/>
            <person name="Takeda H."/>
            <person name="Morishita S."/>
            <person name="Kohara Y."/>
        </authorList>
    </citation>
    <scope>NUCLEOTIDE SEQUENCE [LARGE SCALE GENOMIC DNA]</scope>
    <source>
        <strain evidence="10 11">Hd-rR</strain>
    </source>
</reference>
<dbReference type="GO" id="GO:0016493">
    <property type="term" value="F:C-C chemokine receptor activity"/>
    <property type="evidence" value="ECO:0000318"/>
    <property type="project" value="GO_Central"/>
</dbReference>
<feature type="domain" description="G-protein coupled receptors family 1 profile" evidence="9">
    <location>
        <begin position="130"/>
        <end position="386"/>
    </location>
</feature>
<sequence length="413" mass="46354">MQVKVTKNRSSDSTTDLQAVKAEEVTVPCGKHQIRGAQIHRVGASVKHIFDIRAFNLILLFFSELKALISCCSSRSDRHCAEMSLPDMENETFYFESNDSDELCNLGTVQAEVVTKTALHAIICASGLVGNLLVMLTYFFYKRSKTMTDVYLFNLAVADLIFVVALPLIILNEQAGFSLGVVACKLLESAYSVNLFSGTLLLACISADRYVAIVHARRSFGSRSRALTYSRLICSTIWVSALVLTLPTLIFTELFEEKDPITGTSSRKCQLSFNQPDTAKLMKVLVPGFQMAIGFLLPMLVMGFCYSWIAYTLLRAQTQRHKAIRVIVAVVVAFFVCHLPYNMALLIHTTSLFKERSCEAEQIKLYVLNVSKSVAYLHCCLNPILYAFVGVKFRSHFMEITSDIWCFSKKYIY</sequence>
<proteinExistence type="inferred from homology"/>
<dbReference type="InterPro" id="IPR017452">
    <property type="entry name" value="GPCR_Rhodpsn_7TM"/>
</dbReference>
<comment type="subcellular location">
    <subcellularLocation>
        <location evidence="1">Membrane</location>
    </subcellularLocation>
</comment>
<evidence type="ECO:0000256" key="4">
    <source>
        <dbReference type="ARBA" id="ARBA00023040"/>
    </source>
</evidence>
<dbReference type="GO" id="GO:0007204">
    <property type="term" value="P:positive regulation of cytosolic calcium ion concentration"/>
    <property type="evidence" value="ECO:0000318"/>
    <property type="project" value="GO_Central"/>
</dbReference>
<evidence type="ECO:0000256" key="5">
    <source>
        <dbReference type="ARBA" id="ARBA00023136"/>
    </source>
</evidence>
<dbReference type="GO" id="GO:0006955">
    <property type="term" value="P:immune response"/>
    <property type="evidence" value="ECO:0000318"/>
    <property type="project" value="GO_Central"/>
</dbReference>
<evidence type="ECO:0000256" key="1">
    <source>
        <dbReference type="ARBA" id="ARBA00004370"/>
    </source>
</evidence>
<keyword evidence="11" id="KW-1185">Reference proteome</keyword>